<keyword evidence="8" id="KW-1185">Reference proteome</keyword>
<sequence>MGRGVRTAIIAIGGGAALFVIASLAFDAGIFSDRGEVPMSPDVAQAQMFQPPAETSIPDGPAGDAVRRGQAIFVNTASNAGDFVGNGVACASCHLDSGRRANSAPMWAAWVAYPKYRSKNKQINTMEDRIKGCFTYSMNAQASKSGGPPPAGHAVYKDLETYMHWLATGAPTGANMPGAGYPTLEKTSLGYEPARGQKVFVAKCAACHGADGAGQLDINGRIVFPPLWGPNSFNWGAGMARVNTAAGFIKANMPLGQGSSLTDQQAWDVAAYIDSQERPKDPRQTGSIEENAKANHGGDSYYGKRIDGRLVGVGTP</sequence>
<feature type="region of interest" description="Disordered" evidence="5">
    <location>
        <begin position="275"/>
        <end position="316"/>
    </location>
</feature>
<dbReference type="AlphaFoldDB" id="A0A5C6U939"/>
<dbReference type="Pfam" id="PF21342">
    <property type="entry name" value="SoxA-TsdA_cyt-c"/>
    <property type="match status" value="1"/>
</dbReference>
<dbReference type="GO" id="GO:0046872">
    <property type="term" value="F:metal ion binding"/>
    <property type="evidence" value="ECO:0007669"/>
    <property type="project" value="UniProtKB-KW"/>
</dbReference>
<protein>
    <submittedName>
        <fullName evidence="7">C-type cytochrome</fullName>
    </submittedName>
</protein>
<dbReference type="Proteomes" id="UP000321129">
    <property type="component" value="Unassembled WGS sequence"/>
</dbReference>
<gene>
    <name evidence="7" type="ORF">FSZ31_09470</name>
</gene>
<evidence type="ECO:0000313" key="8">
    <source>
        <dbReference type="Proteomes" id="UP000321129"/>
    </source>
</evidence>
<accession>A0A5C6U939</accession>
<evidence type="ECO:0000256" key="3">
    <source>
        <dbReference type="ARBA" id="ARBA00023004"/>
    </source>
</evidence>
<evidence type="ECO:0000256" key="2">
    <source>
        <dbReference type="ARBA" id="ARBA00022723"/>
    </source>
</evidence>
<evidence type="ECO:0000259" key="6">
    <source>
        <dbReference type="PROSITE" id="PS51007"/>
    </source>
</evidence>
<feature type="domain" description="Cytochrome c" evidence="6">
    <location>
        <begin position="191"/>
        <end position="277"/>
    </location>
</feature>
<dbReference type="InterPro" id="IPR009056">
    <property type="entry name" value="Cyt_c-like_dom"/>
</dbReference>
<dbReference type="Gene3D" id="1.10.760.10">
    <property type="entry name" value="Cytochrome c-like domain"/>
    <property type="match status" value="2"/>
</dbReference>
<reference evidence="7 8" key="1">
    <citation type="submission" date="2019-08" db="EMBL/GenBank/DDBJ databases">
        <title>Sphingorhabdus soil sp. nov., isolated from arctic soil.</title>
        <authorList>
            <person name="Liu Y."/>
        </authorList>
    </citation>
    <scope>NUCLEOTIDE SEQUENCE [LARGE SCALE GENOMIC DNA]</scope>
    <source>
        <strain evidence="7 8">D-2Q-5-6</strain>
    </source>
</reference>
<evidence type="ECO:0000313" key="7">
    <source>
        <dbReference type="EMBL" id="TXC69334.1"/>
    </source>
</evidence>
<organism evidence="7 8">
    <name type="scientific">Flavisphingopyxis soli</name>
    <dbReference type="NCBI Taxonomy" id="2601267"/>
    <lineage>
        <taxon>Bacteria</taxon>
        <taxon>Pseudomonadati</taxon>
        <taxon>Pseudomonadota</taxon>
        <taxon>Alphaproteobacteria</taxon>
        <taxon>Sphingomonadales</taxon>
        <taxon>Sphingopyxidaceae</taxon>
        <taxon>Flavisphingopyxis</taxon>
    </lineage>
</organism>
<dbReference type="SUPFAM" id="SSF46626">
    <property type="entry name" value="Cytochrome c"/>
    <property type="match status" value="2"/>
</dbReference>
<keyword evidence="1 4" id="KW-0349">Heme</keyword>
<proteinExistence type="predicted"/>
<evidence type="ECO:0000256" key="1">
    <source>
        <dbReference type="ARBA" id="ARBA00022617"/>
    </source>
</evidence>
<feature type="domain" description="Cytochrome c" evidence="6">
    <location>
        <begin position="64"/>
        <end position="170"/>
    </location>
</feature>
<name>A0A5C6U939_9SPHN</name>
<dbReference type="OrthoDB" id="9779283at2"/>
<dbReference type="InterPro" id="IPR051459">
    <property type="entry name" value="Cytochrome_c-type_DH"/>
</dbReference>
<dbReference type="GO" id="GO:0020037">
    <property type="term" value="F:heme binding"/>
    <property type="evidence" value="ECO:0007669"/>
    <property type="project" value="InterPro"/>
</dbReference>
<evidence type="ECO:0000256" key="4">
    <source>
        <dbReference type="PROSITE-ProRule" id="PRU00433"/>
    </source>
</evidence>
<dbReference type="PROSITE" id="PS51007">
    <property type="entry name" value="CYTC"/>
    <property type="match status" value="2"/>
</dbReference>
<dbReference type="EMBL" id="VOPY01000002">
    <property type="protein sequence ID" value="TXC69334.1"/>
    <property type="molecule type" value="Genomic_DNA"/>
</dbReference>
<evidence type="ECO:0000256" key="5">
    <source>
        <dbReference type="SAM" id="MobiDB-lite"/>
    </source>
</evidence>
<dbReference type="PANTHER" id="PTHR35008:SF9">
    <property type="entry name" value="CYTOCHROME C DOMAIN-CONTAINING PROTEIN"/>
    <property type="match status" value="1"/>
</dbReference>
<keyword evidence="3 4" id="KW-0408">Iron</keyword>
<dbReference type="InterPro" id="IPR036909">
    <property type="entry name" value="Cyt_c-like_dom_sf"/>
</dbReference>
<keyword evidence="2 4" id="KW-0479">Metal-binding</keyword>
<dbReference type="GO" id="GO:0009055">
    <property type="term" value="F:electron transfer activity"/>
    <property type="evidence" value="ECO:0007669"/>
    <property type="project" value="InterPro"/>
</dbReference>
<dbReference type="PANTHER" id="PTHR35008">
    <property type="entry name" value="BLL4482 PROTEIN-RELATED"/>
    <property type="match status" value="1"/>
</dbReference>
<comment type="caution">
    <text evidence="7">The sequence shown here is derived from an EMBL/GenBank/DDBJ whole genome shotgun (WGS) entry which is preliminary data.</text>
</comment>
<dbReference type="Pfam" id="PF13442">
    <property type="entry name" value="Cytochrome_CBB3"/>
    <property type="match status" value="1"/>
</dbReference>